<comment type="caution">
    <text evidence="1">The sequence shown here is derived from an EMBL/GenBank/DDBJ whole genome shotgun (WGS) entry which is preliminary data.</text>
</comment>
<dbReference type="PANTHER" id="PTHR46782:SF2">
    <property type="entry name" value="OS07G0545900 PROTEIN"/>
    <property type="match status" value="1"/>
</dbReference>
<protein>
    <submittedName>
        <fullName evidence="1">Uncharacterized protein</fullName>
    </submittedName>
</protein>
<sequence>MVALYDQHYMLDKIIEVFADMEGLRIKPDEDTVSRVARAFKELGQGEKGKLVIKRYGLKWKHIHFNGKPG</sequence>
<dbReference type="AlphaFoldDB" id="A0AAE1IX28"/>
<proteinExistence type="predicted"/>
<gene>
    <name evidence="1" type="ORF">QN277_005811</name>
</gene>
<name>A0AAE1IX28_9FABA</name>
<dbReference type="PANTHER" id="PTHR46782">
    <property type="entry name" value="OS01G0757700 PROTEIN"/>
    <property type="match status" value="1"/>
</dbReference>
<keyword evidence="2" id="KW-1185">Reference proteome</keyword>
<accession>A0AAE1IX28</accession>
<organism evidence="1 2">
    <name type="scientific">Acacia crassicarpa</name>
    <name type="common">northern wattle</name>
    <dbReference type="NCBI Taxonomy" id="499986"/>
    <lineage>
        <taxon>Eukaryota</taxon>
        <taxon>Viridiplantae</taxon>
        <taxon>Streptophyta</taxon>
        <taxon>Embryophyta</taxon>
        <taxon>Tracheophyta</taxon>
        <taxon>Spermatophyta</taxon>
        <taxon>Magnoliopsida</taxon>
        <taxon>eudicotyledons</taxon>
        <taxon>Gunneridae</taxon>
        <taxon>Pentapetalae</taxon>
        <taxon>rosids</taxon>
        <taxon>fabids</taxon>
        <taxon>Fabales</taxon>
        <taxon>Fabaceae</taxon>
        <taxon>Caesalpinioideae</taxon>
        <taxon>mimosoid clade</taxon>
        <taxon>Acacieae</taxon>
        <taxon>Acacia</taxon>
    </lineage>
</organism>
<dbReference type="Proteomes" id="UP001293593">
    <property type="component" value="Unassembled WGS sequence"/>
</dbReference>
<dbReference type="InterPro" id="IPR044646">
    <property type="entry name" value="EMB1417-like"/>
</dbReference>
<dbReference type="EMBL" id="JAWXYG010000011">
    <property type="protein sequence ID" value="KAK4259485.1"/>
    <property type="molecule type" value="Genomic_DNA"/>
</dbReference>
<reference evidence="1" key="1">
    <citation type="submission" date="2023-10" db="EMBL/GenBank/DDBJ databases">
        <title>Chromosome-level genome of the transformable northern wattle, Acacia crassicarpa.</title>
        <authorList>
            <person name="Massaro I."/>
            <person name="Sinha N.R."/>
            <person name="Poethig S."/>
            <person name="Leichty A.R."/>
        </authorList>
    </citation>
    <scope>NUCLEOTIDE SEQUENCE</scope>
    <source>
        <strain evidence="1">Acra3RX</strain>
        <tissue evidence="1">Leaf</tissue>
    </source>
</reference>
<evidence type="ECO:0000313" key="1">
    <source>
        <dbReference type="EMBL" id="KAK4259485.1"/>
    </source>
</evidence>
<evidence type="ECO:0000313" key="2">
    <source>
        <dbReference type="Proteomes" id="UP001293593"/>
    </source>
</evidence>